<dbReference type="Proteomes" id="UP001057753">
    <property type="component" value="Unassembled WGS sequence"/>
</dbReference>
<dbReference type="InterPro" id="IPR016162">
    <property type="entry name" value="Ald_DH_N"/>
</dbReference>
<dbReference type="Pfam" id="PF00171">
    <property type="entry name" value="Aldedh"/>
    <property type="match status" value="1"/>
</dbReference>
<feature type="domain" description="Aldehyde dehydrogenase" evidence="3">
    <location>
        <begin position="21"/>
        <end position="473"/>
    </location>
</feature>
<dbReference type="InterPro" id="IPR016163">
    <property type="entry name" value="Ald_DH_C"/>
</dbReference>
<gene>
    <name evidence="4" type="ORF">HXA33_02385</name>
</gene>
<dbReference type="GO" id="GO:0008911">
    <property type="term" value="F:lactaldehyde dehydrogenase (NAD+) activity"/>
    <property type="evidence" value="ECO:0007669"/>
    <property type="project" value="TreeGrafter"/>
</dbReference>
<dbReference type="Gene3D" id="3.40.605.10">
    <property type="entry name" value="Aldehyde Dehydrogenase, Chain A, domain 1"/>
    <property type="match status" value="1"/>
</dbReference>
<dbReference type="RefSeq" id="WP_257820095.1">
    <property type="nucleotide sequence ID" value="NZ_JABXYM010000001.1"/>
</dbReference>
<dbReference type="InterPro" id="IPR051020">
    <property type="entry name" value="ALDH-related_metabolic_enz"/>
</dbReference>
<accession>A0A9Q4AZN5</accession>
<protein>
    <submittedName>
        <fullName evidence="4">Aldehyde dehydrogenase family protein</fullName>
    </submittedName>
</protein>
<comment type="similarity">
    <text evidence="1">Belongs to the aldehyde dehydrogenase family.</text>
</comment>
<keyword evidence="2" id="KW-0560">Oxidoreductase</keyword>
<dbReference type="InterPro" id="IPR016161">
    <property type="entry name" value="Ald_DH/histidinol_DH"/>
</dbReference>
<evidence type="ECO:0000256" key="1">
    <source>
        <dbReference type="ARBA" id="ARBA00009986"/>
    </source>
</evidence>
<evidence type="ECO:0000313" key="4">
    <source>
        <dbReference type="EMBL" id="MCR6095381.1"/>
    </source>
</evidence>
<keyword evidence="5" id="KW-1185">Reference proteome</keyword>
<proteinExistence type="inferred from homology"/>
<dbReference type="InterPro" id="IPR015590">
    <property type="entry name" value="Aldehyde_DH_dom"/>
</dbReference>
<dbReference type="CDD" id="cd07149">
    <property type="entry name" value="ALDH_y4uC"/>
    <property type="match status" value="1"/>
</dbReference>
<dbReference type="AlphaFoldDB" id="A0A9Q4AZN5"/>
<dbReference type="SUPFAM" id="SSF53720">
    <property type="entry name" value="ALDH-like"/>
    <property type="match status" value="1"/>
</dbReference>
<dbReference type="PANTHER" id="PTHR42991">
    <property type="entry name" value="ALDEHYDE DEHYDROGENASE"/>
    <property type="match status" value="1"/>
</dbReference>
<dbReference type="FunFam" id="3.40.605.10:FF:000007">
    <property type="entry name" value="NAD/NADP-dependent betaine aldehyde dehydrogenase"/>
    <property type="match status" value="1"/>
</dbReference>
<sequence>MQIQVRTEKMLVAGNWLEAGAMFDVINPQNNEVIAKVPKATEKDMMRAIEKSEEAFRHLASWPTHERIKVLQKAADYVANDFDNFAETIALEGSKTINEARSEVTRTIQTLNISAEEVRRLKGETLNFDQREGSENRTGYYYRFPIGIIAAITPFNDPLNLVAHKVGPALAAGNPIIVKPASATPLSALLLAKALDEAGVPKGFLSVVTGAGSDIGDTLITHPFVKMVSFTGGFEAGEKIAHKAGLKKVAMELGSNSPVIVLKDACLSDAVISTVSGAFSAAGQNCLGVQRIFVEESVYKPFISAFVDRTKELTVGDKMSEWTDIGPLINEKEAKRVETWIEEAVFEGAVIETGGIRERAYIQPTVLTQVSPQSTIYQEEVFGPVVMIEPVRHLKEAIKKANDVNYGLQAGIFTKNMDHAFYAVHHLQSGAVMVNDSSDYRIDEMPFGGVKGSGLGREGVRYAIHDMTDPKVVCFKIDSMWGVS</sequence>
<evidence type="ECO:0000313" key="5">
    <source>
        <dbReference type="Proteomes" id="UP001057753"/>
    </source>
</evidence>
<dbReference type="PANTHER" id="PTHR42991:SF1">
    <property type="entry name" value="ALDEHYDE DEHYDROGENASE"/>
    <property type="match status" value="1"/>
</dbReference>
<dbReference type="Gene3D" id="3.40.309.10">
    <property type="entry name" value="Aldehyde Dehydrogenase, Chain A, domain 2"/>
    <property type="match status" value="1"/>
</dbReference>
<dbReference type="EMBL" id="JABXYM010000001">
    <property type="protein sequence ID" value="MCR6095381.1"/>
    <property type="molecule type" value="Genomic_DNA"/>
</dbReference>
<organism evidence="4 5">
    <name type="scientific">Salipaludibacillus agaradhaerens</name>
    <name type="common">Bacillus agaradhaerens</name>
    <dbReference type="NCBI Taxonomy" id="76935"/>
    <lineage>
        <taxon>Bacteria</taxon>
        <taxon>Bacillati</taxon>
        <taxon>Bacillota</taxon>
        <taxon>Bacilli</taxon>
        <taxon>Bacillales</taxon>
        <taxon>Bacillaceae</taxon>
    </lineage>
</organism>
<reference evidence="4" key="1">
    <citation type="submission" date="2020-06" db="EMBL/GenBank/DDBJ databases">
        <title>Insight into the genomes of haloalkaliphilic bacilli from Kenyan soda lakes.</title>
        <authorList>
            <person name="Mwirichia R."/>
            <person name="Villamizar G.C."/>
            <person name="Poehlein A."/>
            <person name="Mugweru J."/>
            <person name="Kipnyargis A."/>
            <person name="Kiplimo D."/>
            <person name="Orwa P."/>
            <person name="Daniel R."/>
        </authorList>
    </citation>
    <scope>NUCLEOTIDE SEQUENCE</scope>
    <source>
        <strain evidence="4">B1096_S55</strain>
    </source>
</reference>
<comment type="caution">
    <text evidence="4">The sequence shown here is derived from an EMBL/GenBank/DDBJ whole genome shotgun (WGS) entry which is preliminary data.</text>
</comment>
<evidence type="ECO:0000259" key="3">
    <source>
        <dbReference type="Pfam" id="PF00171"/>
    </source>
</evidence>
<evidence type="ECO:0000256" key="2">
    <source>
        <dbReference type="ARBA" id="ARBA00023002"/>
    </source>
</evidence>
<name>A0A9Q4AZN5_SALAG</name>